<proteinExistence type="predicted"/>
<protein>
    <recommendedName>
        <fullName evidence="3">Nuclear transport factor 2 family protein</fullName>
    </recommendedName>
</protein>
<name>A0ABV9JLC4_9GAMM</name>
<reference evidence="2" key="1">
    <citation type="journal article" date="2019" name="Int. J. Syst. Evol. Microbiol.">
        <title>The Global Catalogue of Microorganisms (GCM) 10K type strain sequencing project: providing services to taxonomists for standard genome sequencing and annotation.</title>
        <authorList>
            <consortium name="The Broad Institute Genomics Platform"/>
            <consortium name="The Broad Institute Genome Sequencing Center for Infectious Disease"/>
            <person name="Wu L."/>
            <person name="Ma J."/>
        </authorList>
    </citation>
    <scope>NUCLEOTIDE SEQUENCE [LARGE SCALE GENOMIC DNA]</scope>
    <source>
        <strain evidence="2">DT28</strain>
    </source>
</reference>
<comment type="caution">
    <text evidence="1">The sequence shown here is derived from an EMBL/GenBank/DDBJ whole genome shotgun (WGS) entry which is preliminary data.</text>
</comment>
<accession>A0ABV9JLC4</accession>
<dbReference type="InterPro" id="IPR032710">
    <property type="entry name" value="NTF2-like_dom_sf"/>
</dbReference>
<dbReference type="RefSeq" id="WP_377333337.1">
    <property type="nucleotide sequence ID" value="NZ_JBHSGB010000006.1"/>
</dbReference>
<evidence type="ECO:0000313" key="1">
    <source>
        <dbReference type="EMBL" id="MFC4655061.1"/>
    </source>
</evidence>
<dbReference type="Gene3D" id="3.10.450.50">
    <property type="match status" value="1"/>
</dbReference>
<dbReference type="EMBL" id="JBHSGB010000006">
    <property type="protein sequence ID" value="MFC4655061.1"/>
    <property type="molecule type" value="Genomic_DNA"/>
</dbReference>
<dbReference type="Proteomes" id="UP001595962">
    <property type="component" value="Unassembled WGS sequence"/>
</dbReference>
<sequence length="149" mass="16957">MKKMLWLVPGLFSAQLWASDCDNRCQLAEVSRYFKALDQVSRAGSTAADIDRLLEQLAPDVQYIHSNYQAHFDKASWRSAFLRNLKRGAYTNGPSQQQRVLRSIPGTNFMAVEYAHGVLKLDGSWQAEQPLLVLFGFHQGKISLVQELW</sequence>
<gene>
    <name evidence="1" type="ORF">ACFO3I_08545</name>
</gene>
<dbReference type="SUPFAM" id="SSF54427">
    <property type="entry name" value="NTF2-like"/>
    <property type="match status" value="1"/>
</dbReference>
<organism evidence="1 2">
    <name type="scientific">Rheinheimera marina</name>
    <dbReference type="NCBI Taxonomy" id="1774958"/>
    <lineage>
        <taxon>Bacteria</taxon>
        <taxon>Pseudomonadati</taxon>
        <taxon>Pseudomonadota</taxon>
        <taxon>Gammaproteobacteria</taxon>
        <taxon>Chromatiales</taxon>
        <taxon>Chromatiaceae</taxon>
        <taxon>Rheinheimera</taxon>
    </lineage>
</organism>
<evidence type="ECO:0000313" key="2">
    <source>
        <dbReference type="Proteomes" id="UP001595962"/>
    </source>
</evidence>
<evidence type="ECO:0008006" key="3">
    <source>
        <dbReference type="Google" id="ProtNLM"/>
    </source>
</evidence>
<keyword evidence="2" id="KW-1185">Reference proteome</keyword>